<dbReference type="Gene3D" id="2.60.40.10">
    <property type="entry name" value="Immunoglobulins"/>
    <property type="match status" value="1"/>
</dbReference>
<dbReference type="Proteomes" id="UP000003112">
    <property type="component" value="Unassembled WGS sequence"/>
</dbReference>
<evidence type="ECO:0000313" key="3">
    <source>
        <dbReference type="Proteomes" id="UP000003112"/>
    </source>
</evidence>
<dbReference type="InterPro" id="IPR032627">
    <property type="entry name" value="DUF4876"/>
</dbReference>
<keyword evidence="1" id="KW-0732">Signal</keyword>
<feature type="signal peptide" evidence="1">
    <location>
        <begin position="1"/>
        <end position="23"/>
    </location>
</feature>
<evidence type="ECO:0000256" key="1">
    <source>
        <dbReference type="SAM" id="SignalP"/>
    </source>
</evidence>
<keyword evidence="3" id="KW-1185">Reference proteome</keyword>
<reference evidence="2 3" key="1">
    <citation type="submission" date="2010-10" db="EMBL/GenBank/DDBJ databases">
        <authorList>
            <person name="Muzny D."/>
            <person name="Qin X."/>
            <person name="Deng J."/>
            <person name="Jiang H."/>
            <person name="Liu Y."/>
            <person name="Qu J."/>
            <person name="Song X.-Z."/>
            <person name="Zhang L."/>
            <person name="Thornton R."/>
            <person name="Coyle M."/>
            <person name="Francisco L."/>
            <person name="Jackson L."/>
            <person name="Javaid M."/>
            <person name="Korchina V."/>
            <person name="Kovar C."/>
            <person name="Mata R."/>
            <person name="Mathew T."/>
            <person name="Ngo R."/>
            <person name="Nguyen L."/>
            <person name="Nguyen N."/>
            <person name="Okwuonu G."/>
            <person name="Ongeri F."/>
            <person name="Pham C."/>
            <person name="Simmons D."/>
            <person name="Wilczek-Boney K."/>
            <person name="Hale W."/>
            <person name="Jakkamsetti A."/>
            <person name="Pham P."/>
            <person name="Ruth R."/>
            <person name="San Lucas F."/>
            <person name="Warren J."/>
            <person name="Zhang J."/>
            <person name="Zhao Z."/>
            <person name="Zhou C."/>
            <person name="Zhu D."/>
            <person name="Lee S."/>
            <person name="Bess C."/>
            <person name="Blankenburg K."/>
            <person name="Forbes L."/>
            <person name="Fu Q."/>
            <person name="Gubbala S."/>
            <person name="Hirani K."/>
            <person name="Jayaseelan J.C."/>
            <person name="Lara F."/>
            <person name="Munidasa M."/>
            <person name="Palculict T."/>
            <person name="Patil S."/>
            <person name="Pu L.-L."/>
            <person name="Saada N."/>
            <person name="Tang L."/>
            <person name="Weissenberger G."/>
            <person name="Zhu Y."/>
            <person name="Hemphill L."/>
            <person name="Shang Y."/>
            <person name="Youmans B."/>
            <person name="Ayvaz T."/>
            <person name="Ross M."/>
            <person name="Santibanez J."/>
            <person name="Aqrawi P."/>
            <person name="Gross S."/>
            <person name="Joshi V."/>
            <person name="Fowler G."/>
            <person name="Nazareth L."/>
            <person name="Reid J."/>
            <person name="Worley K."/>
            <person name="Petrosino J."/>
            <person name="Highlander S."/>
            <person name="Gibbs R."/>
        </authorList>
    </citation>
    <scope>NUCLEOTIDE SEQUENCE [LARGE SCALE GENOMIC DNA]</scope>
    <source>
        <strain evidence="2 3">ATCC 33574</strain>
    </source>
</reference>
<dbReference type="eggNOG" id="ENOG502Z9BC">
    <property type="taxonomic scope" value="Bacteria"/>
</dbReference>
<dbReference type="HOGENOM" id="CLU_643823_0_0_10"/>
<gene>
    <name evidence="2" type="ORF">HMPREF6485_0570</name>
</gene>
<comment type="caution">
    <text evidence="2">The sequence shown here is derived from an EMBL/GenBank/DDBJ whole genome shotgun (WGS) entry which is preliminary data.</text>
</comment>
<dbReference type="STRING" id="873513.HMPREF6485_0570"/>
<dbReference type="InterPro" id="IPR013783">
    <property type="entry name" value="Ig-like_fold"/>
</dbReference>
<feature type="chain" id="PRO_5003206895" description="LTD domain-containing protein" evidence="1">
    <location>
        <begin position="24"/>
        <end position="414"/>
    </location>
</feature>
<evidence type="ECO:0008006" key="4">
    <source>
        <dbReference type="Google" id="ProtNLM"/>
    </source>
</evidence>
<dbReference type="SUPFAM" id="SSF49478">
    <property type="entry name" value="Cna protein B-type domain"/>
    <property type="match status" value="1"/>
</dbReference>
<sequence length="414" mass="44714">MTMNQTISLLAAFLFASVLTVGCVDYDDATRAVSVDVQLVAPEEFTAANAGLEGRTVVITKQDGTRLAATTDASGQAHFAGIVPDVYAVSTSWDLTAGEYAGLTGDNVVNEGAVVSGNINSQLLAEDRVTAPLQLATQLSINRSIVIGKVYYAGTKDNNKKNYLAGRYIELYNQSDHSVDVAGLYVGLVETNSSPAYTLAQLKSEYADSVVMLKQVFRIPVDKPVEVVPGGTVVITNSAIDHTVNASTDPNLLTADFEAKDERGRTVNNPTVRALELKYTTYAAITNMNLSQGGPGAVVIFRTDADVTSWPLAYDYGKTKGNQWLVAPKRYMLDAVEILKYKATGTDIATKRFYDDLDAGYITIRSAGGYTGEVVYRKTSSRKGKDGHRILLDTNNSSNDFQVSTTIGIREYDE</sequence>
<dbReference type="EMBL" id="AEPD01000012">
    <property type="protein sequence ID" value="EFU31455.1"/>
    <property type="molecule type" value="Genomic_DNA"/>
</dbReference>
<dbReference type="Pfam" id="PF16215">
    <property type="entry name" value="DUF4876"/>
    <property type="match status" value="1"/>
</dbReference>
<accession>E6K4N6</accession>
<name>E6K4N6_9BACT</name>
<proteinExistence type="predicted"/>
<evidence type="ECO:0000313" key="2">
    <source>
        <dbReference type="EMBL" id="EFU31455.1"/>
    </source>
</evidence>
<organism evidence="2 3">
    <name type="scientific">Segatella buccae ATCC 33574</name>
    <dbReference type="NCBI Taxonomy" id="873513"/>
    <lineage>
        <taxon>Bacteria</taxon>
        <taxon>Pseudomonadati</taxon>
        <taxon>Bacteroidota</taxon>
        <taxon>Bacteroidia</taxon>
        <taxon>Bacteroidales</taxon>
        <taxon>Prevotellaceae</taxon>
        <taxon>Segatella</taxon>
    </lineage>
</organism>
<protein>
    <recommendedName>
        <fullName evidence="4">LTD domain-containing protein</fullName>
    </recommendedName>
</protein>
<dbReference type="AlphaFoldDB" id="E6K4N6"/>